<proteinExistence type="predicted"/>
<dbReference type="Gene3D" id="3.30.420.10">
    <property type="entry name" value="Ribonuclease H-like superfamily/Ribonuclease H"/>
    <property type="match status" value="1"/>
</dbReference>
<dbReference type="SUPFAM" id="SSF49785">
    <property type="entry name" value="Galactose-binding domain-like"/>
    <property type="match status" value="1"/>
</dbReference>
<dbReference type="Gene3D" id="1.10.3020.10">
    <property type="entry name" value="alpha-amino acid ester hydrolase ( Helical cap domain)"/>
    <property type="match status" value="1"/>
</dbReference>
<dbReference type="SMART" id="SM00939">
    <property type="entry name" value="PepX_C"/>
    <property type="match status" value="1"/>
</dbReference>
<protein>
    <recommendedName>
        <fullName evidence="2">Xaa-Pro dipeptidyl-peptidase C-terminal domain-containing protein</fullName>
    </recommendedName>
</protein>
<dbReference type="SUPFAM" id="SSF53098">
    <property type="entry name" value="Ribonuclease H-like"/>
    <property type="match status" value="1"/>
</dbReference>
<evidence type="ECO:0000259" key="2">
    <source>
        <dbReference type="SMART" id="SM00939"/>
    </source>
</evidence>
<dbReference type="GO" id="GO:0008239">
    <property type="term" value="F:dipeptidyl-peptidase activity"/>
    <property type="evidence" value="ECO:0007669"/>
    <property type="project" value="InterPro"/>
</dbReference>
<dbReference type="InterPro" id="IPR012337">
    <property type="entry name" value="RNaseH-like_sf"/>
</dbReference>
<sequence length="816" mass="90732">MATTDPIPSISITPDPLRALKRAAYLESTSGKNIEVILIDGWNLHKANVVRYNKLREVSGPSSEHLFDTEYPQQLIRGYNERRLQARRVHLVWQVRDINITLAAETLLNGALDEDTLDDGWESTFNLPDERNPVTFVIRNFKSPYYRTLIRADNESPREAKLMEEQKEDNKHLGGPFGRSSKWYQSLPPEECNYGTTAVRIPVADDVSLSGDLYFPKGLPEDREPKGFVLILGCYGRGSTSTMLNAVVFASRGYQALLVSSRGTFGSEGVFVPGMSEQADSQAIVKWLRTQPWYPGRFATFGASYLGYTQWALLHDPPLDLAASIILSGPHDQAVHTWDKGVFRMDRISWNYTVATLEGPKIDSGTGNRILSSKTEDLRAVYEAVPLQPAVKRCLKGAAPWLQNFMSTSDIDDKFWTPVRHGVALDRVNIPVMLGSGWYDTFAYQSMEQYERLRDRGCKVNLTVGPWTHMDACGLHSMPEVLDFLDEHLAGAHNCPRPLPVKAFVSGTNEWRWLPVWPPFSSKRTFYLCGDCTLATKPPRSDSPSTTFKFDPACPTPTLGGPLLTGGGRVDDSAYSRMSDINVYTSTPLREHIEVMGKPVVELAHSTDIPQPKKRSGTARAANDAEAHLLPVTQLLEQTAFTVSLEIRTTPLHTDMKLYRNEQAPSPLDRFSSLLERKYDVRLDRLEKRRPHVVLPWWTPPITRIAEGAVKEHDKTDPATVCVYTDGSGIDGHVGAAAVAPALEIQGIQSKRAGYMGTSTTATVYAAELRGMEVAFQIVLDVHAKTNTPGNCIIFTDNQAAIQAMANPNAPRDSIS</sequence>
<keyword evidence="1" id="KW-0378">Hydrolase</keyword>
<gene>
    <name evidence="3" type="ORF">AYO21_04763</name>
</gene>
<keyword evidence="4" id="KW-1185">Reference proteome</keyword>
<evidence type="ECO:0000313" key="3">
    <source>
        <dbReference type="EMBL" id="OAG40921.1"/>
    </source>
</evidence>
<dbReference type="OrthoDB" id="4141370at2759"/>
<dbReference type="GeneID" id="34599931"/>
<dbReference type="InterPro" id="IPR008979">
    <property type="entry name" value="Galactose-bd-like_sf"/>
</dbReference>
<dbReference type="SUPFAM" id="SSF53474">
    <property type="entry name" value="alpha/beta-Hydrolases"/>
    <property type="match status" value="1"/>
</dbReference>
<dbReference type="Gene3D" id="2.60.120.260">
    <property type="entry name" value="Galactose-binding domain-like"/>
    <property type="match status" value="1"/>
</dbReference>
<dbReference type="GO" id="GO:0003676">
    <property type="term" value="F:nucleic acid binding"/>
    <property type="evidence" value="ECO:0007669"/>
    <property type="project" value="InterPro"/>
</dbReference>
<comment type="caution">
    <text evidence="3">The sequence shown here is derived from an EMBL/GenBank/DDBJ whole genome shotgun (WGS) entry which is preliminary data.</text>
</comment>
<dbReference type="CDD" id="cd09276">
    <property type="entry name" value="Rnase_HI_RT_non_LTR"/>
    <property type="match status" value="1"/>
</dbReference>
<dbReference type="NCBIfam" id="TIGR00976">
    <property type="entry name" value="CocE_NonD"/>
    <property type="match status" value="1"/>
</dbReference>
<dbReference type="InterPro" id="IPR013736">
    <property type="entry name" value="Xaa-Pro_dipept_C"/>
</dbReference>
<reference evidence="3 4" key="1">
    <citation type="submission" date="2016-03" db="EMBL/GenBank/DDBJ databases">
        <title>Draft genome sequence of the Fonsecaea monophora CBS 269.37.</title>
        <authorList>
            <person name="Bombassaro A."/>
            <person name="Vinicius W.A."/>
            <person name="De Hoog S."/>
            <person name="Sun J."/>
            <person name="Souza E.M."/>
            <person name="Raittz R.T."/>
            <person name="Costa F."/>
            <person name="Leao A.C."/>
            <person name="Tadra-Sfeir M.Z."/>
            <person name="Baura V."/>
            <person name="Balsanelli E."/>
            <person name="Pedrosa F.O."/>
            <person name="Moreno L.F."/>
            <person name="Steffens M.B."/>
            <person name="Xi L."/>
            <person name="Bocca A.L."/>
            <person name="Felipe M.S."/>
            <person name="Teixeira M."/>
            <person name="Telles Filho F.Q."/>
            <person name="Azevedo C.M."/>
            <person name="Gomes R."/>
            <person name="Vicente V.A."/>
        </authorList>
    </citation>
    <scope>NUCLEOTIDE SEQUENCE [LARGE SCALE GENOMIC DNA]</scope>
    <source>
        <strain evidence="3 4">CBS 269.37</strain>
    </source>
</reference>
<dbReference type="AlphaFoldDB" id="A0A177FB98"/>
<dbReference type="InterPro" id="IPR036397">
    <property type="entry name" value="RNaseH_sf"/>
</dbReference>
<evidence type="ECO:0000256" key="1">
    <source>
        <dbReference type="ARBA" id="ARBA00022801"/>
    </source>
</evidence>
<dbReference type="InterPro" id="IPR000383">
    <property type="entry name" value="Xaa-Pro-like_dom"/>
</dbReference>
<name>A0A177FB98_9EURO</name>
<dbReference type="EMBL" id="LVKK01000028">
    <property type="protein sequence ID" value="OAG40921.1"/>
    <property type="molecule type" value="Genomic_DNA"/>
</dbReference>
<feature type="domain" description="Xaa-Pro dipeptidyl-peptidase C-terminal" evidence="2">
    <location>
        <begin position="482"/>
        <end position="669"/>
    </location>
</feature>
<dbReference type="InterPro" id="IPR005674">
    <property type="entry name" value="CocE/Ser_esterase"/>
</dbReference>
<dbReference type="Proteomes" id="UP000077002">
    <property type="component" value="Unassembled WGS sequence"/>
</dbReference>
<dbReference type="Gene3D" id="3.40.50.1820">
    <property type="entry name" value="alpha/beta hydrolase"/>
    <property type="match status" value="1"/>
</dbReference>
<dbReference type="InterPro" id="IPR029058">
    <property type="entry name" value="AB_hydrolase_fold"/>
</dbReference>
<dbReference type="RefSeq" id="XP_022512873.1">
    <property type="nucleotide sequence ID" value="XM_022654734.1"/>
</dbReference>
<organism evidence="3 4">
    <name type="scientific">Fonsecaea monophora</name>
    <dbReference type="NCBI Taxonomy" id="254056"/>
    <lineage>
        <taxon>Eukaryota</taxon>
        <taxon>Fungi</taxon>
        <taxon>Dikarya</taxon>
        <taxon>Ascomycota</taxon>
        <taxon>Pezizomycotina</taxon>
        <taxon>Eurotiomycetes</taxon>
        <taxon>Chaetothyriomycetidae</taxon>
        <taxon>Chaetothyriales</taxon>
        <taxon>Herpotrichiellaceae</taxon>
        <taxon>Fonsecaea</taxon>
    </lineage>
</organism>
<accession>A0A177FB98</accession>
<evidence type="ECO:0000313" key="4">
    <source>
        <dbReference type="Proteomes" id="UP000077002"/>
    </source>
</evidence>
<dbReference type="Pfam" id="PF02129">
    <property type="entry name" value="Peptidase_S15"/>
    <property type="match status" value="1"/>
</dbReference>